<accession>A0ABQ2AW53</accession>
<gene>
    <name evidence="2" type="ORF">GCM10007170_35230</name>
</gene>
<dbReference type="InterPro" id="IPR052276">
    <property type="entry name" value="Diphthamide-biosynth_chaperone"/>
</dbReference>
<dbReference type="PANTHER" id="PTHR44240">
    <property type="entry name" value="DNAJ DOMAIN (PROKARYOTIC HEAT SHOCK PROTEIN)-RELATED"/>
    <property type="match status" value="1"/>
</dbReference>
<name>A0ABQ2AW53_9MICC</name>
<evidence type="ECO:0000259" key="1">
    <source>
        <dbReference type="PROSITE" id="PS50076"/>
    </source>
</evidence>
<dbReference type="PRINTS" id="PR00625">
    <property type="entry name" value="JDOMAIN"/>
</dbReference>
<dbReference type="Proteomes" id="UP000643279">
    <property type="component" value="Unassembled WGS sequence"/>
</dbReference>
<sequence length="111" mass="12668">MIDVPDYYTILGVGRDATRQEISHAYRALMRSHHPDMEGRQAYGDKQEDELLRIMQAFNVLHDPVRRADYDRKLAAAAPIMIPVRKIRGIGAQSGPIIRVTPVRWESGPWS</sequence>
<evidence type="ECO:0000313" key="2">
    <source>
        <dbReference type="EMBL" id="GGH99730.1"/>
    </source>
</evidence>
<evidence type="ECO:0000313" key="3">
    <source>
        <dbReference type="Proteomes" id="UP000643279"/>
    </source>
</evidence>
<dbReference type="InterPro" id="IPR036869">
    <property type="entry name" value="J_dom_sf"/>
</dbReference>
<feature type="domain" description="J" evidence="1">
    <location>
        <begin position="6"/>
        <end position="74"/>
    </location>
</feature>
<organism evidence="2 3">
    <name type="scientific">Arthrobacter liuii</name>
    <dbReference type="NCBI Taxonomy" id="1476996"/>
    <lineage>
        <taxon>Bacteria</taxon>
        <taxon>Bacillati</taxon>
        <taxon>Actinomycetota</taxon>
        <taxon>Actinomycetes</taxon>
        <taxon>Micrococcales</taxon>
        <taxon>Micrococcaceae</taxon>
        <taxon>Arthrobacter</taxon>
    </lineage>
</organism>
<keyword evidence="3" id="KW-1185">Reference proteome</keyword>
<dbReference type="Gene3D" id="1.10.287.110">
    <property type="entry name" value="DnaJ domain"/>
    <property type="match status" value="1"/>
</dbReference>
<dbReference type="SMART" id="SM00271">
    <property type="entry name" value="DnaJ"/>
    <property type="match status" value="1"/>
</dbReference>
<comment type="caution">
    <text evidence="2">The sequence shown here is derived from an EMBL/GenBank/DDBJ whole genome shotgun (WGS) entry which is preliminary data.</text>
</comment>
<dbReference type="PROSITE" id="PS50076">
    <property type="entry name" value="DNAJ_2"/>
    <property type="match status" value="1"/>
</dbReference>
<protein>
    <recommendedName>
        <fullName evidence="1">J domain-containing protein</fullName>
    </recommendedName>
</protein>
<dbReference type="SUPFAM" id="SSF46565">
    <property type="entry name" value="Chaperone J-domain"/>
    <property type="match status" value="1"/>
</dbReference>
<dbReference type="Pfam" id="PF00226">
    <property type="entry name" value="DnaJ"/>
    <property type="match status" value="1"/>
</dbReference>
<dbReference type="PANTHER" id="PTHR44240:SF10">
    <property type="entry name" value="J DOMAIN-CONTAINING PROTEIN"/>
    <property type="match status" value="1"/>
</dbReference>
<dbReference type="InterPro" id="IPR001623">
    <property type="entry name" value="DnaJ_domain"/>
</dbReference>
<dbReference type="EMBL" id="BMFW01000023">
    <property type="protein sequence ID" value="GGH99730.1"/>
    <property type="molecule type" value="Genomic_DNA"/>
</dbReference>
<reference evidence="3" key="1">
    <citation type="journal article" date="2019" name="Int. J. Syst. Evol. Microbiol.">
        <title>The Global Catalogue of Microorganisms (GCM) 10K type strain sequencing project: providing services to taxonomists for standard genome sequencing and annotation.</title>
        <authorList>
            <consortium name="The Broad Institute Genomics Platform"/>
            <consortium name="The Broad Institute Genome Sequencing Center for Infectious Disease"/>
            <person name="Wu L."/>
            <person name="Ma J."/>
        </authorList>
    </citation>
    <scope>NUCLEOTIDE SEQUENCE [LARGE SCALE GENOMIC DNA]</scope>
    <source>
        <strain evidence="3">CGMCC 1.12778</strain>
    </source>
</reference>
<dbReference type="CDD" id="cd06257">
    <property type="entry name" value="DnaJ"/>
    <property type="match status" value="1"/>
</dbReference>
<dbReference type="RefSeq" id="WP_188572866.1">
    <property type="nucleotide sequence ID" value="NZ_BMFW01000023.1"/>
</dbReference>
<proteinExistence type="predicted"/>